<keyword evidence="2" id="KW-0238">DNA-binding</keyword>
<comment type="caution">
    <text evidence="5">The sequence shown here is derived from an EMBL/GenBank/DDBJ whole genome shotgun (WGS) entry which is preliminary data.</text>
</comment>
<dbReference type="InterPro" id="IPR036390">
    <property type="entry name" value="WH_DNA-bd_sf"/>
</dbReference>
<dbReference type="OrthoDB" id="3237509at2"/>
<sequence length="172" mass="18546">MSTARTDALDATRADWHRLAPDLDTEPMGTVGRILRIARLTTLMSDDLLAGHGLSRGEFDVLSAVRRAAGPLTPSQLARLLAASNASITKRLVALEAAGLARRERTNTDRRIVTVTATEEGVARVDRAIPGQLALERSLVDVLDGPERAGLEVVLRQVLLECESRIHAEPAV</sequence>
<dbReference type="SUPFAM" id="SSF46785">
    <property type="entry name" value="Winged helix' DNA-binding domain"/>
    <property type="match status" value="1"/>
</dbReference>
<evidence type="ECO:0000256" key="3">
    <source>
        <dbReference type="ARBA" id="ARBA00023163"/>
    </source>
</evidence>
<dbReference type="RefSeq" id="WP_116415045.1">
    <property type="nucleotide sequence ID" value="NZ_NBWZ01000001.1"/>
</dbReference>
<name>A0A3E0VI86_9MICO</name>
<dbReference type="GO" id="GO:0003700">
    <property type="term" value="F:DNA-binding transcription factor activity"/>
    <property type="evidence" value="ECO:0007669"/>
    <property type="project" value="InterPro"/>
</dbReference>
<evidence type="ECO:0000256" key="1">
    <source>
        <dbReference type="ARBA" id="ARBA00023015"/>
    </source>
</evidence>
<feature type="domain" description="HTH marR-type" evidence="4">
    <location>
        <begin position="24"/>
        <end position="160"/>
    </location>
</feature>
<dbReference type="PROSITE" id="PS50995">
    <property type="entry name" value="HTH_MARR_2"/>
    <property type="match status" value="1"/>
</dbReference>
<organism evidence="5 6">
    <name type="scientific">Subtercola boreus</name>
    <dbReference type="NCBI Taxonomy" id="120213"/>
    <lineage>
        <taxon>Bacteria</taxon>
        <taxon>Bacillati</taxon>
        <taxon>Actinomycetota</taxon>
        <taxon>Actinomycetes</taxon>
        <taxon>Micrococcales</taxon>
        <taxon>Microbacteriaceae</taxon>
        <taxon>Subtercola</taxon>
    </lineage>
</organism>
<dbReference type="Proteomes" id="UP000256486">
    <property type="component" value="Unassembled WGS sequence"/>
</dbReference>
<dbReference type="PANTHER" id="PTHR42756">
    <property type="entry name" value="TRANSCRIPTIONAL REGULATOR, MARR"/>
    <property type="match status" value="1"/>
</dbReference>
<accession>A0A3E0VI86</accession>
<protein>
    <recommendedName>
        <fullName evidence="4">HTH marR-type domain-containing protein</fullName>
    </recommendedName>
</protein>
<dbReference type="SMART" id="SM00347">
    <property type="entry name" value="HTH_MARR"/>
    <property type="match status" value="1"/>
</dbReference>
<evidence type="ECO:0000259" key="4">
    <source>
        <dbReference type="PROSITE" id="PS50995"/>
    </source>
</evidence>
<dbReference type="InterPro" id="IPR036388">
    <property type="entry name" value="WH-like_DNA-bd_sf"/>
</dbReference>
<dbReference type="GO" id="GO:0003677">
    <property type="term" value="F:DNA binding"/>
    <property type="evidence" value="ECO:0007669"/>
    <property type="project" value="UniProtKB-KW"/>
</dbReference>
<dbReference type="InterPro" id="IPR000835">
    <property type="entry name" value="HTH_MarR-typ"/>
</dbReference>
<dbReference type="Gene3D" id="1.10.10.10">
    <property type="entry name" value="Winged helix-like DNA-binding domain superfamily/Winged helix DNA-binding domain"/>
    <property type="match status" value="1"/>
</dbReference>
<gene>
    <name evidence="5" type="ORF">B7R54_10855</name>
</gene>
<evidence type="ECO:0000313" key="6">
    <source>
        <dbReference type="Proteomes" id="UP000256486"/>
    </source>
</evidence>
<proteinExistence type="predicted"/>
<dbReference type="PRINTS" id="PR00598">
    <property type="entry name" value="HTHMARR"/>
</dbReference>
<dbReference type="EMBL" id="NBWZ01000001">
    <property type="protein sequence ID" value="RFA09662.1"/>
    <property type="molecule type" value="Genomic_DNA"/>
</dbReference>
<keyword evidence="3" id="KW-0804">Transcription</keyword>
<keyword evidence="1" id="KW-0805">Transcription regulation</keyword>
<keyword evidence="6" id="KW-1185">Reference proteome</keyword>
<evidence type="ECO:0000256" key="2">
    <source>
        <dbReference type="ARBA" id="ARBA00023125"/>
    </source>
</evidence>
<dbReference type="AlphaFoldDB" id="A0A3E0VI86"/>
<evidence type="ECO:0000313" key="5">
    <source>
        <dbReference type="EMBL" id="RFA09662.1"/>
    </source>
</evidence>
<dbReference type="Pfam" id="PF12802">
    <property type="entry name" value="MarR_2"/>
    <property type="match status" value="1"/>
</dbReference>
<reference evidence="5 6" key="1">
    <citation type="submission" date="2017-04" db="EMBL/GenBank/DDBJ databases">
        <title>Comparative genome analysis of Subtercola boreus.</title>
        <authorList>
            <person name="Cho Y.-J."/>
            <person name="Cho A."/>
            <person name="Kim O.-S."/>
            <person name="Lee J.-I."/>
        </authorList>
    </citation>
    <scope>NUCLEOTIDE SEQUENCE [LARGE SCALE GENOMIC DNA]</scope>
    <source>
        <strain evidence="5 6">K300</strain>
    </source>
</reference>
<dbReference type="PANTHER" id="PTHR42756:SF1">
    <property type="entry name" value="TRANSCRIPTIONAL REPRESSOR OF EMRAB OPERON"/>
    <property type="match status" value="1"/>
</dbReference>